<dbReference type="InterPro" id="IPR009100">
    <property type="entry name" value="AcylCoA_DH/oxidase_NM_dom_sf"/>
</dbReference>
<accession>A0AA42LHE8</accession>
<dbReference type="RefSeq" id="WP_100548535.1">
    <property type="nucleotide sequence ID" value="NZ_JACFYY010000012.1"/>
</dbReference>
<dbReference type="CDD" id="cd00567">
    <property type="entry name" value="ACAD"/>
    <property type="match status" value="1"/>
</dbReference>
<evidence type="ECO:0000313" key="8">
    <source>
        <dbReference type="EMBL" id="MDH0702047.1"/>
    </source>
</evidence>
<evidence type="ECO:0000256" key="5">
    <source>
        <dbReference type="ARBA" id="ARBA00023002"/>
    </source>
</evidence>
<comment type="caution">
    <text evidence="8">The sequence shown here is derived from an EMBL/GenBank/DDBJ whole genome shotgun (WGS) entry which is preliminary data.</text>
</comment>
<keyword evidence="4" id="KW-0274">FAD</keyword>
<dbReference type="EMBL" id="JAOCDH010000011">
    <property type="protein sequence ID" value="MDH0702047.1"/>
    <property type="molecule type" value="Genomic_DNA"/>
</dbReference>
<evidence type="ECO:0000256" key="3">
    <source>
        <dbReference type="ARBA" id="ARBA00022630"/>
    </source>
</evidence>
<evidence type="ECO:0000313" key="9">
    <source>
        <dbReference type="Proteomes" id="UP001161137"/>
    </source>
</evidence>
<dbReference type="InterPro" id="IPR013786">
    <property type="entry name" value="AcylCoA_DH/ox_N"/>
</dbReference>
<dbReference type="PANTHER" id="PTHR43884:SF20">
    <property type="entry name" value="ACYL-COA DEHYDROGENASE FADE28"/>
    <property type="match status" value="1"/>
</dbReference>
<sequence>MNFELTDEQKLLSDSAERYIREKYSFEERRHLFKNPEGFSRQHWNAFAEMGWLALDIPEDCGGLGGSNHDLALLMEQLGGGLVAEPLVDTAVLCARLLRACDNAELRERLLGQVAAGEVLLALAHQEQQMRHEYDVEVNTKARPVANGWSLSGVKHRVFHGASADHWLVSAEIEGTGDFALFLVDRHPVGAALDSYELIDGTRAADITLEHVVVPEDALLIRGDAALAALDEALDHAVLAMSAACLGSMEFVMALTADYLKTRVQYGKPLAQFQALQHRMAEMFVETDQARSMLYSAIRAVESGDPVQRRLAISGAKVIVARAQYFVSGQGIQLHGGIGTTDEYAVGHHYKAAVVYDKRFGDNEFHLERSNADLRASDGQPLRGALYA</sequence>
<evidence type="ECO:0000259" key="7">
    <source>
        <dbReference type="Pfam" id="PF02771"/>
    </source>
</evidence>
<evidence type="ECO:0000256" key="2">
    <source>
        <dbReference type="ARBA" id="ARBA00009347"/>
    </source>
</evidence>
<dbReference type="InterPro" id="IPR036250">
    <property type="entry name" value="AcylCo_DH-like_C"/>
</dbReference>
<feature type="domain" description="Acyl-CoA dehydrogenase/oxidase N-terminal" evidence="7">
    <location>
        <begin position="6"/>
        <end position="118"/>
    </location>
</feature>
<dbReference type="GO" id="GO:0003995">
    <property type="term" value="F:acyl-CoA dehydrogenase activity"/>
    <property type="evidence" value="ECO:0007669"/>
    <property type="project" value="TreeGrafter"/>
</dbReference>
<dbReference type="InterPro" id="IPR046373">
    <property type="entry name" value="Acyl-CoA_Oxase/DH_mid-dom_sf"/>
</dbReference>
<dbReference type="Gene3D" id="2.40.110.10">
    <property type="entry name" value="Butyryl-CoA Dehydrogenase, subunit A, domain 2"/>
    <property type="match status" value="1"/>
</dbReference>
<gene>
    <name evidence="8" type="ORF">N5D41_11170</name>
</gene>
<dbReference type="GeneID" id="83643930"/>
<dbReference type="Gene3D" id="1.10.540.10">
    <property type="entry name" value="Acyl-CoA dehydrogenase/oxidase, N-terminal domain"/>
    <property type="match status" value="1"/>
</dbReference>
<protein>
    <submittedName>
        <fullName evidence="8">Acyl-CoA dehydrogenase</fullName>
    </submittedName>
</protein>
<dbReference type="AlphaFoldDB" id="A0AA42LHE8"/>
<dbReference type="SUPFAM" id="SSF47203">
    <property type="entry name" value="Acyl-CoA dehydrogenase C-terminal domain-like"/>
    <property type="match status" value="1"/>
</dbReference>
<keyword evidence="3" id="KW-0285">Flavoprotein</keyword>
<dbReference type="InterPro" id="IPR037069">
    <property type="entry name" value="AcylCoA_DH/ox_N_sf"/>
</dbReference>
<evidence type="ECO:0000256" key="4">
    <source>
        <dbReference type="ARBA" id="ARBA00022827"/>
    </source>
</evidence>
<dbReference type="SUPFAM" id="SSF56645">
    <property type="entry name" value="Acyl-CoA dehydrogenase NM domain-like"/>
    <property type="match status" value="1"/>
</dbReference>
<keyword evidence="5" id="KW-0560">Oxidoreductase</keyword>
<dbReference type="InterPro" id="IPR009075">
    <property type="entry name" value="AcylCo_DH/oxidase_C"/>
</dbReference>
<comment type="cofactor">
    <cofactor evidence="1">
        <name>FAD</name>
        <dbReference type="ChEBI" id="CHEBI:57692"/>
    </cofactor>
</comment>
<dbReference type="Gene3D" id="1.20.140.10">
    <property type="entry name" value="Butyryl-CoA Dehydrogenase, subunit A, domain 3"/>
    <property type="match status" value="1"/>
</dbReference>
<name>A0AA42LHE8_9GAMM</name>
<dbReference type="GO" id="GO:0050660">
    <property type="term" value="F:flavin adenine dinucleotide binding"/>
    <property type="evidence" value="ECO:0007669"/>
    <property type="project" value="InterPro"/>
</dbReference>
<evidence type="ECO:0000256" key="1">
    <source>
        <dbReference type="ARBA" id="ARBA00001974"/>
    </source>
</evidence>
<reference evidence="8" key="1">
    <citation type="submission" date="2022-09" db="EMBL/GenBank/DDBJ databases">
        <title>Intensive care unit water sources are persistently colonized with multi-drug resistant bacteria and are the site of extensive horizontal gene transfer of antibiotic resistance genes.</title>
        <authorList>
            <person name="Diorio-Toth L."/>
        </authorList>
    </citation>
    <scope>NUCLEOTIDE SEQUENCE</scope>
    <source>
        <strain evidence="8">GD03863</strain>
    </source>
</reference>
<proteinExistence type="inferred from homology"/>
<dbReference type="Pfam" id="PF00441">
    <property type="entry name" value="Acyl-CoA_dh_1"/>
    <property type="match status" value="1"/>
</dbReference>
<feature type="domain" description="Acyl-CoA dehydrogenase/oxidase C-terminal" evidence="6">
    <location>
        <begin position="231"/>
        <end position="369"/>
    </location>
</feature>
<dbReference type="Pfam" id="PF02771">
    <property type="entry name" value="Acyl-CoA_dh_N"/>
    <property type="match status" value="1"/>
</dbReference>
<organism evidence="8 9">
    <name type="scientific">Ectopseudomonas toyotomiensis</name>
    <dbReference type="NCBI Taxonomy" id="554344"/>
    <lineage>
        <taxon>Bacteria</taxon>
        <taxon>Pseudomonadati</taxon>
        <taxon>Pseudomonadota</taxon>
        <taxon>Gammaproteobacteria</taxon>
        <taxon>Pseudomonadales</taxon>
        <taxon>Pseudomonadaceae</taxon>
        <taxon>Ectopseudomonas</taxon>
    </lineage>
</organism>
<comment type="similarity">
    <text evidence="2">Belongs to the acyl-CoA dehydrogenase family.</text>
</comment>
<dbReference type="PANTHER" id="PTHR43884">
    <property type="entry name" value="ACYL-COA DEHYDROGENASE"/>
    <property type="match status" value="1"/>
</dbReference>
<dbReference type="Proteomes" id="UP001161137">
    <property type="component" value="Unassembled WGS sequence"/>
</dbReference>
<evidence type="ECO:0000259" key="6">
    <source>
        <dbReference type="Pfam" id="PF00441"/>
    </source>
</evidence>